<proteinExistence type="predicted"/>
<comment type="caution">
    <text evidence="1">The sequence shown here is derived from an EMBL/GenBank/DDBJ whole genome shotgun (WGS) entry which is preliminary data.</text>
</comment>
<gene>
    <name evidence="1" type="ORF">AZE42_13269</name>
</gene>
<evidence type="ECO:0000313" key="1">
    <source>
        <dbReference type="EMBL" id="OJA15586.1"/>
    </source>
</evidence>
<sequence>MSANLVMNQDATHSIEDDLEVAIFMDHTIDPKMLEHLGGFNKSNFLKGRSFLEQVRFKDRPALDTLLMDLTKLFSMRYVSLTTPCVPHVCWFCLMHSV</sequence>
<keyword evidence="2" id="KW-1185">Reference proteome</keyword>
<dbReference type="EMBL" id="LVVM01003018">
    <property type="protein sequence ID" value="OJA15586.1"/>
    <property type="molecule type" value="Genomic_DNA"/>
</dbReference>
<dbReference type="AlphaFoldDB" id="A0A1J8R1H2"/>
<organism evidence="1 2">
    <name type="scientific">Rhizopogon vesiculosus</name>
    <dbReference type="NCBI Taxonomy" id="180088"/>
    <lineage>
        <taxon>Eukaryota</taxon>
        <taxon>Fungi</taxon>
        <taxon>Dikarya</taxon>
        <taxon>Basidiomycota</taxon>
        <taxon>Agaricomycotina</taxon>
        <taxon>Agaricomycetes</taxon>
        <taxon>Agaricomycetidae</taxon>
        <taxon>Boletales</taxon>
        <taxon>Suillineae</taxon>
        <taxon>Rhizopogonaceae</taxon>
        <taxon>Rhizopogon</taxon>
    </lineage>
</organism>
<name>A0A1J8R1H2_9AGAM</name>
<evidence type="ECO:0000313" key="2">
    <source>
        <dbReference type="Proteomes" id="UP000183567"/>
    </source>
</evidence>
<dbReference type="Proteomes" id="UP000183567">
    <property type="component" value="Unassembled WGS sequence"/>
</dbReference>
<reference evidence="1 2" key="1">
    <citation type="submission" date="2016-03" db="EMBL/GenBank/DDBJ databases">
        <title>Comparative genomics of the ectomycorrhizal sister species Rhizopogon vinicolor and Rhizopogon vesiculosus (Basidiomycota: Boletales) reveals a divergence of the mating type B locus.</title>
        <authorList>
            <person name="Mujic A.B."/>
            <person name="Kuo A."/>
            <person name="Tritt A."/>
            <person name="Lipzen A."/>
            <person name="Chen C."/>
            <person name="Johnson J."/>
            <person name="Sharma A."/>
            <person name="Barry K."/>
            <person name="Grigoriev I.V."/>
            <person name="Spatafora J.W."/>
        </authorList>
    </citation>
    <scope>NUCLEOTIDE SEQUENCE [LARGE SCALE GENOMIC DNA]</scope>
    <source>
        <strain evidence="1 2">AM-OR11-056</strain>
    </source>
</reference>
<accession>A0A1J8R1H2</accession>
<protein>
    <submittedName>
        <fullName evidence="1">Uncharacterized protein</fullName>
    </submittedName>
</protein>